<evidence type="ECO:0008006" key="4">
    <source>
        <dbReference type="Google" id="ProtNLM"/>
    </source>
</evidence>
<feature type="signal peptide" evidence="1">
    <location>
        <begin position="1"/>
        <end position="23"/>
    </location>
</feature>
<keyword evidence="1" id="KW-0732">Signal</keyword>
<organism evidence="2 3">
    <name type="scientific">Corynebacterium glucuronolyticum</name>
    <dbReference type="NCBI Taxonomy" id="39791"/>
    <lineage>
        <taxon>Bacteria</taxon>
        <taxon>Bacillati</taxon>
        <taxon>Actinomycetota</taxon>
        <taxon>Actinomycetes</taxon>
        <taxon>Mycobacteriales</taxon>
        <taxon>Corynebacteriaceae</taxon>
        <taxon>Corynebacterium</taxon>
    </lineage>
</organism>
<reference evidence="2 3" key="1">
    <citation type="submission" date="2020-12" db="EMBL/GenBank/DDBJ databases">
        <title>FDA dAtabase for Regulatory Grade micrObial Sequences (FDA-ARGOS): Supporting development and validation of Infectious Disease Dx tests.</title>
        <authorList>
            <person name="Sproer C."/>
            <person name="Gronow S."/>
            <person name="Severitt S."/>
            <person name="Schroder I."/>
            <person name="Tallon L."/>
            <person name="Sadzewicz L."/>
            <person name="Zhao X."/>
            <person name="Boylan J."/>
            <person name="Ott S."/>
            <person name="Bowen H."/>
            <person name="Vavikolanu K."/>
            <person name="Mehta A."/>
            <person name="Aluvathingal J."/>
            <person name="Nadendla S."/>
            <person name="Lowell S."/>
            <person name="Myers T."/>
            <person name="Yan Y."/>
            <person name="Sichtig H."/>
        </authorList>
    </citation>
    <scope>NUCLEOTIDE SEQUENCE [LARGE SCALE GENOMIC DNA]</scope>
    <source>
        <strain evidence="2 3">FDAARGOS_1053</strain>
    </source>
</reference>
<protein>
    <recommendedName>
        <fullName evidence="4">Secreted protein</fullName>
    </recommendedName>
</protein>
<accession>A0A7T4EGR9</accession>
<dbReference type="RefSeq" id="WP_084037116.1">
    <property type="nucleotide sequence ID" value="NZ_CP066007.1"/>
</dbReference>
<dbReference type="EMBL" id="CP066007">
    <property type="protein sequence ID" value="QQB47066.1"/>
    <property type="molecule type" value="Genomic_DNA"/>
</dbReference>
<sequence length="192" mass="21063">MRRLAIAAAVVAVGLSGTGVAGAADTLEFELPSRWNTDYTPGSHCATPGANGTYVEATRHWFKQTDAASVANFNDEPIPVTHTVTQKRTQTTEVSASAKDKGELAKFVSNAFGFTYVNQIYWKFKQVVGPYMLPPQTQGRLVWGFSMLDTDNQDVTCGEDQTWHAVGAPYTASFPEAKYSELRIDEPDFEVD</sequence>
<dbReference type="GeneID" id="92761130"/>
<evidence type="ECO:0000313" key="2">
    <source>
        <dbReference type="EMBL" id="QQB47066.1"/>
    </source>
</evidence>
<evidence type="ECO:0000313" key="3">
    <source>
        <dbReference type="Proteomes" id="UP000596145"/>
    </source>
</evidence>
<evidence type="ECO:0000256" key="1">
    <source>
        <dbReference type="SAM" id="SignalP"/>
    </source>
</evidence>
<gene>
    <name evidence="2" type="ORF">I6I10_03920</name>
</gene>
<dbReference type="OrthoDB" id="3711773at2"/>
<dbReference type="Proteomes" id="UP000596145">
    <property type="component" value="Chromosome"/>
</dbReference>
<feature type="chain" id="PRO_5034595218" description="Secreted protein" evidence="1">
    <location>
        <begin position="24"/>
        <end position="192"/>
    </location>
</feature>
<name>A0A7T4EGR9_9CORY</name>
<dbReference type="AlphaFoldDB" id="A0A7T4EGR9"/>
<proteinExistence type="predicted"/>